<feature type="compositionally biased region" description="Basic and acidic residues" evidence="4">
    <location>
        <begin position="1163"/>
        <end position="1174"/>
    </location>
</feature>
<feature type="compositionally biased region" description="Basic residues" evidence="4">
    <location>
        <begin position="1235"/>
        <end position="1248"/>
    </location>
</feature>
<dbReference type="SMART" id="SM00240">
    <property type="entry name" value="FHA"/>
    <property type="match status" value="1"/>
</dbReference>
<organism evidence="6 7">
    <name type="scientific">Globodera pallida</name>
    <name type="common">Potato cyst nematode worm</name>
    <name type="synonym">Heterodera pallida</name>
    <dbReference type="NCBI Taxonomy" id="36090"/>
    <lineage>
        <taxon>Eukaryota</taxon>
        <taxon>Metazoa</taxon>
        <taxon>Ecdysozoa</taxon>
        <taxon>Nematoda</taxon>
        <taxon>Chromadorea</taxon>
        <taxon>Rhabditida</taxon>
        <taxon>Tylenchina</taxon>
        <taxon>Tylenchomorpha</taxon>
        <taxon>Tylenchoidea</taxon>
        <taxon>Heteroderidae</taxon>
        <taxon>Heteroderinae</taxon>
        <taxon>Globodera</taxon>
    </lineage>
</organism>
<keyword evidence="6" id="KW-1185">Reference proteome</keyword>
<feature type="compositionally biased region" description="Basic and acidic residues" evidence="4">
    <location>
        <begin position="1249"/>
        <end position="1260"/>
    </location>
</feature>
<evidence type="ECO:0000256" key="3">
    <source>
        <dbReference type="SAM" id="Coils"/>
    </source>
</evidence>
<feature type="compositionally biased region" description="Low complexity" evidence="4">
    <location>
        <begin position="1177"/>
        <end position="1196"/>
    </location>
</feature>
<dbReference type="GO" id="GO:0010468">
    <property type="term" value="P:regulation of gene expression"/>
    <property type="evidence" value="ECO:0007669"/>
    <property type="project" value="InterPro"/>
</dbReference>
<evidence type="ECO:0000256" key="2">
    <source>
        <dbReference type="ARBA" id="ARBA00023242"/>
    </source>
</evidence>
<comment type="subcellular location">
    <subcellularLocation>
        <location evidence="1">Nucleus</location>
    </subcellularLocation>
</comment>
<feature type="region of interest" description="Disordered" evidence="4">
    <location>
        <begin position="860"/>
        <end position="932"/>
    </location>
</feature>
<evidence type="ECO:0000256" key="4">
    <source>
        <dbReference type="SAM" id="MobiDB-lite"/>
    </source>
</evidence>
<feature type="compositionally biased region" description="Basic and acidic residues" evidence="4">
    <location>
        <begin position="965"/>
        <end position="989"/>
    </location>
</feature>
<protein>
    <submittedName>
        <fullName evidence="7">FHA domain-containing protein</fullName>
    </submittedName>
</protein>
<feature type="region of interest" description="Disordered" evidence="4">
    <location>
        <begin position="580"/>
        <end position="605"/>
    </location>
</feature>
<feature type="compositionally biased region" description="Acidic residues" evidence="4">
    <location>
        <begin position="1151"/>
        <end position="1162"/>
    </location>
</feature>
<dbReference type="GO" id="GO:0005634">
    <property type="term" value="C:nucleus"/>
    <property type="evidence" value="ECO:0007669"/>
    <property type="project" value="UniProtKB-SubCell"/>
</dbReference>
<evidence type="ECO:0000256" key="1">
    <source>
        <dbReference type="ARBA" id="ARBA00004123"/>
    </source>
</evidence>
<dbReference type="PANTHER" id="PTHR15464">
    <property type="entry name" value="TRANSCRIPTION FACTOR 19"/>
    <property type="match status" value="1"/>
</dbReference>
<feature type="compositionally biased region" description="Polar residues" evidence="4">
    <location>
        <begin position="1044"/>
        <end position="1053"/>
    </location>
</feature>
<dbReference type="PANTHER" id="PTHR15464:SF1">
    <property type="entry name" value="TRANSCRIPTION FACTOR 19"/>
    <property type="match status" value="1"/>
</dbReference>
<proteinExistence type="predicted"/>
<feature type="compositionally biased region" description="Basic and acidic residues" evidence="4">
    <location>
        <begin position="1136"/>
        <end position="1150"/>
    </location>
</feature>
<dbReference type="SUPFAM" id="SSF57903">
    <property type="entry name" value="FYVE/PHD zinc finger"/>
    <property type="match status" value="1"/>
</dbReference>
<dbReference type="InterPro" id="IPR042803">
    <property type="entry name" value="TCF19"/>
</dbReference>
<accession>A0A183BS54</accession>
<feature type="compositionally biased region" description="Low complexity" evidence="4">
    <location>
        <begin position="595"/>
        <end position="605"/>
    </location>
</feature>
<dbReference type="PROSITE" id="PS50006">
    <property type="entry name" value="FHA_DOMAIN"/>
    <property type="match status" value="1"/>
</dbReference>
<keyword evidence="3" id="KW-0175">Coiled coil</keyword>
<feature type="compositionally biased region" description="Low complexity" evidence="4">
    <location>
        <begin position="1526"/>
        <end position="1536"/>
    </location>
</feature>
<feature type="compositionally biased region" description="Low complexity" evidence="4">
    <location>
        <begin position="1507"/>
        <end position="1519"/>
    </location>
</feature>
<reference evidence="7" key="2">
    <citation type="submission" date="2016-06" db="UniProtKB">
        <authorList>
            <consortium name="WormBaseParasite"/>
        </authorList>
    </citation>
    <scope>IDENTIFICATION</scope>
</reference>
<feature type="region of interest" description="Disordered" evidence="4">
    <location>
        <begin position="771"/>
        <end position="795"/>
    </location>
</feature>
<dbReference type="CDD" id="cd22685">
    <property type="entry name" value="FHA_TCF19"/>
    <property type="match status" value="1"/>
</dbReference>
<keyword evidence="2" id="KW-0539">Nucleus</keyword>
<feature type="domain" description="FHA" evidence="5">
    <location>
        <begin position="58"/>
        <end position="117"/>
    </location>
</feature>
<evidence type="ECO:0000313" key="7">
    <source>
        <dbReference type="WBParaSite" id="GPLIN_000344000"/>
    </source>
</evidence>
<feature type="compositionally biased region" description="Basic and acidic residues" evidence="4">
    <location>
        <begin position="1013"/>
        <end position="1031"/>
    </location>
</feature>
<dbReference type="InterPro" id="IPR013083">
    <property type="entry name" value="Znf_RING/FYVE/PHD"/>
</dbReference>
<dbReference type="WBParaSite" id="GPLIN_000344000">
    <property type="protein sequence ID" value="GPLIN_000344000"/>
    <property type="gene ID" value="GPLIN_000344000"/>
</dbReference>
<feature type="compositionally biased region" description="Low complexity" evidence="4">
    <location>
        <begin position="771"/>
        <end position="790"/>
    </location>
</feature>
<feature type="compositionally biased region" description="Basic and acidic residues" evidence="4">
    <location>
        <begin position="1218"/>
        <end position="1234"/>
    </location>
</feature>
<feature type="compositionally biased region" description="Basic and acidic residues" evidence="4">
    <location>
        <begin position="912"/>
        <end position="922"/>
    </location>
</feature>
<reference evidence="6" key="1">
    <citation type="submission" date="2014-05" db="EMBL/GenBank/DDBJ databases">
        <title>The genome and life-stage specific transcriptomes of Globodera pallida elucidate key aspects of plant parasitism by a cyst nematode.</title>
        <authorList>
            <person name="Cotton J.A."/>
            <person name="Lilley C.J."/>
            <person name="Jones L.M."/>
            <person name="Kikuchi T."/>
            <person name="Reid A.J."/>
            <person name="Thorpe P."/>
            <person name="Tsai I.J."/>
            <person name="Beasley H."/>
            <person name="Blok V."/>
            <person name="Cock P.J.A."/>
            <person name="Van den Akker S.E."/>
            <person name="Holroyd N."/>
            <person name="Hunt M."/>
            <person name="Mantelin S."/>
            <person name="Naghra H."/>
            <person name="Pain A."/>
            <person name="Palomares-Rius J.E."/>
            <person name="Zarowiecki M."/>
            <person name="Berriman M."/>
            <person name="Jones J.T."/>
            <person name="Urwin P.E."/>
        </authorList>
    </citation>
    <scope>NUCLEOTIDE SEQUENCE [LARGE SCALE GENOMIC DNA]</scope>
    <source>
        <strain evidence="6">Lindley</strain>
    </source>
</reference>
<dbReference type="InterPro" id="IPR008984">
    <property type="entry name" value="SMAD_FHA_dom_sf"/>
</dbReference>
<feature type="region of interest" description="Disordered" evidence="4">
    <location>
        <begin position="715"/>
        <end position="751"/>
    </location>
</feature>
<dbReference type="InterPro" id="IPR000253">
    <property type="entry name" value="FHA_dom"/>
</dbReference>
<evidence type="ECO:0000259" key="5">
    <source>
        <dbReference type="PROSITE" id="PS50006"/>
    </source>
</evidence>
<dbReference type="Gene3D" id="2.60.200.20">
    <property type="match status" value="1"/>
</dbReference>
<feature type="compositionally biased region" description="Polar residues" evidence="4">
    <location>
        <begin position="247"/>
        <end position="265"/>
    </location>
</feature>
<feature type="region of interest" description="Disordered" evidence="4">
    <location>
        <begin position="247"/>
        <end position="284"/>
    </location>
</feature>
<sequence length="1536" mass="160911">MVESIFLTMFHLRRVQFQAYVKEAKGRPVAESINDATEPSGIPAVRERSTMILLDKQTKIGRNPELVDVVLHSVVHSNMISRDHSEIVGETDGKGQFVRYYISDRSLNGTYVNDTRVKENVLLREGDLIKFGHVNGAAIKPGEHAPQHTAEFIFRFERSLPNFAYFGYSQKGTRVHQHQSEHPQLQRRAYMQINSDRVLPTEVYASLAAAGGASATGVGGGHGTVPRPIVSGCPAAVNSSSSAISGVTTATSTSAPGAHSSTATSFHPLHHSNSSASNNNNTTTAASVNPSGCANASANNNGAQLAHLAAVAAATTLANTVAAAAVATNGTAQQQRNQANGGAIDAATTSAASTLNALNQLGLTSATEEQVAAVNAHLRQLMSSHDAMSAMERLAAQQQWNNSLLKLSSLQQQNPLVYGHAFPAAAAAAAALFTGCIDLNSAAANNPNSAAAQYAASLWPSIRALQPSVSQSADWAQQQKAAAFAQQLQLRLPGLYQQQQQQQAAANAVQHRGSAGTLPSAAPSLFGSPSAFSLPGTHTNSAATLLPSSSAGLLIAAQQQCVSTSSSTAYASCTSSATSAVGIPPMRHHGESPISSLSRGTSSVSLSLHPAQGTSVVDQQQQNSTVALAARLAAAQQLAKELEADQHAKNSNNSIPGWSMGISCSSAAGPSAPVAKVSPLIGSSSGGGAADAGLGGATTPLQRIPGIASALAAAVAAAQQQQQHQQQHNMPPWPSGTPPNNGLHAPLDTPPIRQPLAQRIFSPAVSNSSSLSLSSGSSKSSSGVSSAPSSGLLQSPGTCGGGAAIGALNNSDVGKEFRDSFSSLLTTNCSSTSAFSSPQTANNTNLNTLTTAMFAAEREKVNASRHRTTTTTTTSNNSALDEAVAKVMTDDEKELAEREHNEAPPKTTPPPEWEKSDRELCNQHHHQQQQQSLLIDQKTSLNGFSSSMLSDLDQLRTETSGSKITHGDDHEDARKADEMASCEEKREQMECDSSVPSPPPGREQQQQQQLNLLEKESTGEDCKDQREKVDLPAELSFLRKRHSSAGSSLSPTDESIDAGRDGGKAEKEKSGSTKPRPIKQARKSNEVARLLNDLTAGNCSWQYMAERSQKLAAKQTGGKSGGGGRGDGADSPAEETAEKSGRIGMEKDGTEEAVEISDESSDEEHNGGGGKRENVPNNGNSVGHQNVQQQQQQRHNNISKKIASPHLSSSDEDDDDDDGRKSADLDSNDSDHQHQRQRHANSTRRRRKGSGDAKVKEHSPAKALTNGGTVPKRKLLSSAPGTKKAATMTSMNSLTTTTTTKLTNGGPKNSEVPRKRGPKGGVEEKGKTAAVRPSKLKATAAVVATSTALALKKKAGRKIGNGRGRPAGNLQKAADGGTSETADSSDDDSSVDQPVRLSNGSRGPMLNGGGPTLIREETRIKGGRHRGRRRDESSPDLATTTVAEDWTGGSGDPELCAHKGCQRPLHMAINWVQCDDCDQWFHSTCVFGTNKTPDGDADFHCGCAGTDSNSTKTSTDNNKVANNGKSSPTASISSSA</sequence>
<feature type="region of interest" description="Disordered" evidence="4">
    <location>
        <begin position="1507"/>
        <end position="1536"/>
    </location>
</feature>
<feature type="compositionally biased region" description="Low complexity" evidence="4">
    <location>
        <begin position="1287"/>
        <end position="1304"/>
    </location>
</feature>
<feature type="region of interest" description="Disordered" evidence="4">
    <location>
        <begin position="958"/>
        <end position="1086"/>
    </location>
</feature>
<dbReference type="Proteomes" id="UP000050741">
    <property type="component" value="Unassembled WGS sequence"/>
</dbReference>
<feature type="compositionally biased region" description="Low complexity" evidence="4">
    <location>
        <begin position="715"/>
        <end position="727"/>
    </location>
</feature>
<dbReference type="Gene3D" id="3.30.40.10">
    <property type="entry name" value="Zinc/RING finger domain, C3HC4 (zinc finger)"/>
    <property type="match status" value="1"/>
</dbReference>
<name>A0A183BS54_GLOPA</name>
<feature type="compositionally biased region" description="Low complexity" evidence="4">
    <location>
        <begin position="272"/>
        <end position="284"/>
    </location>
</feature>
<dbReference type="SUPFAM" id="SSF49879">
    <property type="entry name" value="SMAD/FHA domain"/>
    <property type="match status" value="1"/>
</dbReference>
<feature type="region of interest" description="Disordered" evidence="4">
    <location>
        <begin position="1108"/>
        <end position="1338"/>
    </location>
</feature>
<dbReference type="Pfam" id="PF00498">
    <property type="entry name" value="FHA"/>
    <property type="match status" value="1"/>
</dbReference>
<feature type="region of interest" description="Disordered" evidence="4">
    <location>
        <begin position="1351"/>
        <end position="1446"/>
    </location>
</feature>
<feature type="coiled-coil region" evidence="3">
    <location>
        <begin position="625"/>
        <end position="652"/>
    </location>
</feature>
<feature type="compositionally biased region" description="Basic and acidic residues" evidence="4">
    <location>
        <begin position="1057"/>
        <end position="1071"/>
    </location>
</feature>
<dbReference type="InterPro" id="IPR011011">
    <property type="entry name" value="Znf_FYVE_PHD"/>
</dbReference>
<evidence type="ECO:0000313" key="6">
    <source>
        <dbReference type="Proteomes" id="UP000050741"/>
    </source>
</evidence>